<evidence type="ECO:0000313" key="1">
    <source>
        <dbReference type="EMBL" id="CAF4466086.1"/>
    </source>
</evidence>
<name>A0A820TH56_9BILA</name>
<dbReference type="Proteomes" id="UP000663873">
    <property type="component" value="Unassembled WGS sequence"/>
</dbReference>
<dbReference type="SUPFAM" id="SSF53474">
    <property type="entry name" value="alpha/beta-Hydrolases"/>
    <property type="match status" value="1"/>
</dbReference>
<dbReference type="EMBL" id="CAJOBP010005314">
    <property type="protein sequence ID" value="CAF4466086.1"/>
    <property type="molecule type" value="Genomic_DNA"/>
</dbReference>
<proteinExistence type="predicted"/>
<sequence>MSCCILQVPLNYAQTNQSSISISMLLLSPPNQKNNSLFVLSQGPGESGLGLVSIIDQLIPVEYGITIIFPDHRGTEYLKNRCTIEGLNQFSMTYAARNLAILIEAFQLIGRISILGVSYGTYWLNRFLTIYPNLVQPPVMNSPLKPLLHSFTMYNIRAASMTSQFLPYCHYQIECIKYFPVDRPGVMLYKILQDIDSNNQLCIKSCNKEDVLTLDFFFQAQGLSSSSSDPLATDVNTPVLNTDVLYYYIAFSELWLYFNQSDIDQQALNTFQNATIIAPNLRSDLIALRDA</sequence>
<dbReference type="AlphaFoldDB" id="A0A820TH56"/>
<keyword evidence="2" id="KW-1185">Reference proteome</keyword>
<reference evidence="1" key="1">
    <citation type="submission" date="2021-02" db="EMBL/GenBank/DDBJ databases">
        <authorList>
            <person name="Nowell W R."/>
        </authorList>
    </citation>
    <scope>NUCLEOTIDE SEQUENCE</scope>
</reference>
<comment type="caution">
    <text evidence="1">The sequence shown here is derived from an EMBL/GenBank/DDBJ whole genome shotgun (WGS) entry which is preliminary data.</text>
</comment>
<dbReference type="Gene3D" id="3.40.50.1820">
    <property type="entry name" value="alpha/beta hydrolase"/>
    <property type="match status" value="1"/>
</dbReference>
<gene>
    <name evidence="1" type="ORF">UJA718_LOCUS23864</name>
</gene>
<evidence type="ECO:0000313" key="2">
    <source>
        <dbReference type="Proteomes" id="UP000663873"/>
    </source>
</evidence>
<accession>A0A820TH56</accession>
<organism evidence="1 2">
    <name type="scientific">Rotaria socialis</name>
    <dbReference type="NCBI Taxonomy" id="392032"/>
    <lineage>
        <taxon>Eukaryota</taxon>
        <taxon>Metazoa</taxon>
        <taxon>Spiralia</taxon>
        <taxon>Gnathifera</taxon>
        <taxon>Rotifera</taxon>
        <taxon>Eurotatoria</taxon>
        <taxon>Bdelloidea</taxon>
        <taxon>Philodinida</taxon>
        <taxon>Philodinidae</taxon>
        <taxon>Rotaria</taxon>
    </lineage>
</organism>
<protein>
    <submittedName>
        <fullName evidence="1">Uncharacterized protein</fullName>
    </submittedName>
</protein>
<dbReference type="InterPro" id="IPR029058">
    <property type="entry name" value="AB_hydrolase_fold"/>
</dbReference>